<organism evidence="5 6">
    <name type="scientific">Caenispirillum salinarum AK4</name>
    <dbReference type="NCBI Taxonomy" id="1238182"/>
    <lineage>
        <taxon>Bacteria</taxon>
        <taxon>Pseudomonadati</taxon>
        <taxon>Pseudomonadota</taxon>
        <taxon>Alphaproteobacteria</taxon>
        <taxon>Rhodospirillales</taxon>
        <taxon>Novispirillaceae</taxon>
        <taxon>Caenispirillum</taxon>
    </lineage>
</organism>
<dbReference type="InterPro" id="IPR014710">
    <property type="entry name" value="RmlC-like_jellyroll"/>
</dbReference>
<name>K9H779_9PROT</name>
<accession>K9H779</accession>
<dbReference type="SUPFAM" id="SSF46785">
    <property type="entry name" value="Winged helix' DNA-binding domain"/>
    <property type="match status" value="1"/>
</dbReference>
<dbReference type="SUPFAM" id="SSF51206">
    <property type="entry name" value="cAMP-binding domain-like"/>
    <property type="match status" value="1"/>
</dbReference>
<dbReference type="STRING" id="1238182.C882_0027"/>
<dbReference type="eggNOG" id="COG0664">
    <property type="taxonomic scope" value="Bacteria"/>
</dbReference>
<dbReference type="Gene3D" id="1.10.10.10">
    <property type="entry name" value="Winged helix-like DNA-binding domain superfamily/Winged helix DNA-binding domain"/>
    <property type="match status" value="1"/>
</dbReference>
<dbReference type="EMBL" id="ANHY01000001">
    <property type="protein sequence ID" value="EKV32944.1"/>
    <property type="molecule type" value="Genomic_DNA"/>
</dbReference>
<dbReference type="Pfam" id="PF00027">
    <property type="entry name" value="cNMP_binding"/>
    <property type="match status" value="1"/>
</dbReference>
<dbReference type="PATRIC" id="fig|1238182.3.peg.27"/>
<evidence type="ECO:0000259" key="4">
    <source>
        <dbReference type="PROSITE" id="PS51063"/>
    </source>
</evidence>
<dbReference type="CDD" id="cd00038">
    <property type="entry name" value="CAP_ED"/>
    <property type="match status" value="1"/>
</dbReference>
<evidence type="ECO:0000313" key="5">
    <source>
        <dbReference type="EMBL" id="EKV32944.1"/>
    </source>
</evidence>
<dbReference type="GO" id="GO:0003677">
    <property type="term" value="F:DNA binding"/>
    <property type="evidence" value="ECO:0007669"/>
    <property type="project" value="UniProtKB-KW"/>
</dbReference>
<keyword evidence="3" id="KW-0804">Transcription</keyword>
<evidence type="ECO:0000256" key="1">
    <source>
        <dbReference type="ARBA" id="ARBA00023015"/>
    </source>
</evidence>
<dbReference type="AlphaFoldDB" id="K9H779"/>
<dbReference type="InterPro" id="IPR036388">
    <property type="entry name" value="WH-like_DNA-bd_sf"/>
</dbReference>
<protein>
    <submittedName>
        <fullName evidence="5">cAMP-binding protein</fullName>
    </submittedName>
</protein>
<dbReference type="PROSITE" id="PS51063">
    <property type="entry name" value="HTH_CRP_2"/>
    <property type="match status" value="1"/>
</dbReference>
<proteinExistence type="predicted"/>
<dbReference type="InterPro" id="IPR000595">
    <property type="entry name" value="cNMP-bd_dom"/>
</dbReference>
<dbReference type="Gene3D" id="2.60.120.10">
    <property type="entry name" value="Jelly Rolls"/>
    <property type="match status" value="1"/>
</dbReference>
<dbReference type="InterPro" id="IPR012318">
    <property type="entry name" value="HTH_CRP"/>
</dbReference>
<dbReference type="SMART" id="SM00419">
    <property type="entry name" value="HTH_CRP"/>
    <property type="match status" value="1"/>
</dbReference>
<reference evidence="5 6" key="1">
    <citation type="journal article" date="2013" name="Genome Announc.">
        <title>Draft Genome Sequence of an Alphaproteobacterium, Caenispirillum salinarum AK4(T), Isolated from a Solar Saltern.</title>
        <authorList>
            <person name="Khatri I."/>
            <person name="Singh A."/>
            <person name="Korpole S."/>
            <person name="Pinnaka A.K."/>
            <person name="Subramanian S."/>
        </authorList>
    </citation>
    <scope>NUCLEOTIDE SEQUENCE [LARGE SCALE GENOMIC DNA]</scope>
    <source>
        <strain evidence="5 6">AK4</strain>
    </source>
</reference>
<sequence length="261" mass="28128">MPFPRRCYPPCPTPEMAGLTACALGTICADRMKPGGAPRRPSVRRLSTGADLAAQGDPLRSLSMVIDGWLAFYELLEDGRRQVLHIVVPGDVLVPPHPGEDMPYGIQSVTPSLVCLAPPPPAHGDTPATVAMIMAVTSRNAALAYGHLTALGRRTARERVAYLLVELYTRCRAVMPPDRAVRIPLTQAVLGDALGLTSVHVNRTLRRLRGDGLLTYDAGCLRLLDPDRLAAVACLDTEAPRRWLVPPAHPLTDAGSSERRA</sequence>
<dbReference type="RefSeq" id="WP_009538479.1">
    <property type="nucleotide sequence ID" value="NZ_ANHY01000001.1"/>
</dbReference>
<evidence type="ECO:0000256" key="2">
    <source>
        <dbReference type="ARBA" id="ARBA00023125"/>
    </source>
</evidence>
<comment type="caution">
    <text evidence="5">The sequence shown here is derived from an EMBL/GenBank/DDBJ whole genome shotgun (WGS) entry which is preliminary data.</text>
</comment>
<keyword evidence="6" id="KW-1185">Reference proteome</keyword>
<evidence type="ECO:0000256" key="3">
    <source>
        <dbReference type="ARBA" id="ARBA00023163"/>
    </source>
</evidence>
<dbReference type="InterPro" id="IPR036390">
    <property type="entry name" value="WH_DNA-bd_sf"/>
</dbReference>
<gene>
    <name evidence="5" type="ORF">C882_0027</name>
</gene>
<dbReference type="GO" id="GO:0006355">
    <property type="term" value="P:regulation of DNA-templated transcription"/>
    <property type="evidence" value="ECO:0007669"/>
    <property type="project" value="InterPro"/>
</dbReference>
<dbReference type="InterPro" id="IPR018490">
    <property type="entry name" value="cNMP-bd_dom_sf"/>
</dbReference>
<dbReference type="Proteomes" id="UP000009881">
    <property type="component" value="Unassembled WGS sequence"/>
</dbReference>
<keyword evidence="2" id="KW-0238">DNA-binding</keyword>
<evidence type="ECO:0000313" key="6">
    <source>
        <dbReference type="Proteomes" id="UP000009881"/>
    </source>
</evidence>
<feature type="domain" description="HTH crp-type" evidence="4">
    <location>
        <begin position="154"/>
        <end position="227"/>
    </location>
</feature>
<keyword evidence="1" id="KW-0805">Transcription regulation</keyword>
<dbReference type="OrthoDB" id="7584044at2"/>
<dbReference type="Pfam" id="PF13545">
    <property type="entry name" value="HTH_Crp_2"/>
    <property type="match status" value="1"/>
</dbReference>